<dbReference type="VEuPathDB" id="FungiDB:Z519_00862"/>
<dbReference type="OrthoDB" id="4159874at2759"/>
<sequence length="234" mass="27507">MITDNLQVNHLLNGSARTRSTLTDREREMILILRNAAFFDRQVLQRKIFVVEEWDWRYRDAQLRDTAPVVALRGPDRLVQYIAAAAAALDGIDVADFRSDVEPRRRMRDWLIITKKVPRPWESRRSLLPSPAPSNVPQPPRELWHLLGSFGVGGPKARLRKVNRKEKMALIFMRELLRVRYELGQKGILTPEHYHTTQRRTDLWDWAINWYDGLLRFLQFQNGLKIEGYLNNPL</sequence>
<dbReference type="HOGENOM" id="CLU_1224805_0_0_1"/>
<evidence type="ECO:0000313" key="2">
    <source>
        <dbReference type="Proteomes" id="UP000053789"/>
    </source>
</evidence>
<reference evidence="1" key="1">
    <citation type="submission" date="2015-01" db="EMBL/GenBank/DDBJ databases">
        <title>The Genome Sequence of Cladophialophora bantiana CBS 173.52.</title>
        <authorList>
            <consortium name="The Broad Institute Genomics Platform"/>
            <person name="Cuomo C."/>
            <person name="de Hoog S."/>
            <person name="Gorbushina A."/>
            <person name="Stielow B."/>
            <person name="Teixiera M."/>
            <person name="Abouelleil A."/>
            <person name="Chapman S.B."/>
            <person name="Priest M."/>
            <person name="Young S.K."/>
            <person name="Wortman J."/>
            <person name="Nusbaum C."/>
            <person name="Birren B."/>
        </authorList>
    </citation>
    <scope>NUCLEOTIDE SEQUENCE [LARGE SCALE GENOMIC DNA]</scope>
    <source>
        <strain evidence="1">CBS 173.52</strain>
    </source>
</reference>
<dbReference type="EMBL" id="KN846980">
    <property type="protein sequence ID" value="KIW99199.1"/>
    <property type="molecule type" value="Genomic_DNA"/>
</dbReference>
<organism evidence="1 2">
    <name type="scientific">Cladophialophora bantiana (strain ATCC 10958 / CBS 173.52 / CDC B-1940 / NIH 8579)</name>
    <name type="common">Xylohypha bantiana</name>
    <dbReference type="NCBI Taxonomy" id="1442370"/>
    <lineage>
        <taxon>Eukaryota</taxon>
        <taxon>Fungi</taxon>
        <taxon>Dikarya</taxon>
        <taxon>Ascomycota</taxon>
        <taxon>Pezizomycotina</taxon>
        <taxon>Eurotiomycetes</taxon>
        <taxon>Chaetothyriomycetidae</taxon>
        <taxon>Chaetothyriales</taxon>
        <taxon>Herpotrichiellaceae</taxon>
        <taxon>Cladophialophora</taxon>
    </lineage>
</organism>
<keyword evidence="2" id="KW-1185">Reference proteome</keyword>
<gene>
    <name evidence="1" type="ORF">Z519_00862</name>
</gene>
<dbReference type="AlphaFoldDB" id="A0A0D2IR34"/>
<protein>
    <submittedName>
        <fullName evidence="1">Uncharacterized protein</fullName>
    </submittedName>
</protein>
<evidence type="ECO:0000313" key="1">
    <source>
        <dbReference type="EMBL" id="KIW99199.1"/>
    </source>
</evidence>
<name>A0A0D2IR34_CLAB1</name>
<dbReference type="RefSeq" id="XP_016625868.1">
    <property type="nucleotide sequence ID" value="XM_016758619.1"/>
</dbReference>
<accession>A0A0D2IR34</accession>
<dbReference type="GeneID" id="27693790"/>
<dbReference type="Proteomes" id="UP000053789">
    <property type="component" value="Unassembled WGS sequence"/>
</dbReference>
<proteinExistence type="predicted"/>